<feature type="transmembrane region" description="Helical" evidence="5">
    <location>
        <begin position="180"/>
        <end position="202"/>
    </location>
</feature>
<accession>A0ABR6ZK92</accession>
<reference evidence="6 7" key="1">
    <citation type="submission" date="2020-08" db="EMBL/GenBank/DDBJ databases">
        <title>Novel species isolated from subtropical streams in China.</title>
        <authorList>
            <person name="Lu H."/>
        </authorList>
    </citation>
    <scope>NUCLEOTIDE SEQUENCE [LARGE SCALE GENOMIC DNA]</scope>
    <source>
        <strain evidence="6 7">CY18W</strain>
    </source>
</reference>
<dbReference type="PANTHER" id="PTHR36917:SF1">
    <property type="entry name" value="INNER MEMBRANE-SPANNING PROTEIN YCIB"/>
    <property type="match status" value="1"/>
</dbReference>
<evidence type="ECO:0000256" key="2">
    <source>
        <dbReference type="ARBA" id="ARBA00022692"/>
    </source>
</evidence>
<keyword evidence="7" id="KW-1185">Reference proteome</keyword>
<evidence type="ECO:0000313" key="6">
    <source>
        <dbReference type="EMBL" id="MBC3916256.1"/>
    </source>
</evidence>
<comment type="subcellular location">
    <subcellularLocation>
        <location evidence="5">Cell inner membrane</location>
        <topology evidence="5">Multi-pass membrane protein</topology>
    </subcellularLocation>
</comment>
<dbReference type="RefSeq" id="WP_186945487.1">
    <property type="nucleotide sequence ID" value="NZ_JACOGF010000001.1"/>
</dbReference>
<feature type="transmembrane region" description="Helical" evidence="5">
    <location>
        <begin position="48"/>
        <end position="71"/>
    </location>
</feature>
<feature type="transmembrane region" description="Helical" evidence="5">
    <location>
        <begin position="78"/>
        <end position="97"/>
    </location>
</feature>
<dbReference type="HAMAP" id="MF_00189">
    <property type="entry name" value="YciB"/>
    <property type="match status" value="1"/>
</dbReference>
<evidence type="ECO:0000256" key="5">
    <source>
        <dbReference type="HAMAP-Rule" id="MF_00189"/>
    </source>
</evidence>
<dbReference type="InterPro" id="IPR006008">
    <property type="entry name" value="YciB"/>
</dbReference>
<name>A0ABR6ZK92_9BURK</name>
<keyword evidence="2 5" id="KW-0812">Transmembrane</keyword>
<keyword evidence="4 5" id="KW-0472">Membrane</keyword>
<evidence type="ECO:0000313" key="7">
    <source>
        <dbReference type="Proteomes" id="UP000650424"/>
    </source>
</evidence>
<organism evidence="6 7">
    <name type="scientific">Undibacterium hunanense</name>
    <dbReference type="NCBI Taxonomy" id="2762292"/>
    <lineage>
        <taxon>Bacteria</taxon>
        <taxon>Pseudomonadati</taxon>
        <taxon>Pseudomonadota</taxon>
        <taxon>Betaproteobacteria</taxon>
        <taxon>Burkholderiales</taxon>
        <taxon>Oxalobacteraceae</taxon>
        <taxon>Undibacterium</taxon>
    </lineage>
</organism>
<sequence>MKFLFDLFPVLLFFGAFKWGEGNAEKAQSLVTEYLSGIISGGTTTTELAPIMLATAVALIASIIQIGYLLVRRKKVDAMLLISFIIIMIFGGATMYFQSEAFIKWKPTVLYWCYGGAFALGQFVFKSNLIQVAMGSQIKLPDTVWARLSVAWILYFTLMGIINLYVAYNFSTDTWANFKLIAVVAIMPAFVVVQSLFLAKYLEEPAQ</sequence>
<keyword evidence="3 5" id="KW-1133">Transmembrane helix</keyword>
<evidence type="ECO:0000256" key="3">
    <source>
        <dbReference type="ARBA" id="ARBA00022989"/>
    </source>
</evidence>
<keyword evidence="5" id="KW-0997">Cell inner membrane</keyword>
<keyword evidence="1 5" id="KW-1003">Cell membrane</keyword>
<evidence type="ECO:0000256" key="1">
    <source>
        <dbReference type="ARBA" id="ARBA00022475"/>
    </source>
</evidence>
<proteinExistence type="inferred from homology"/>
<comment type="function">
    <text evidence="5">Plays a role in cell envelope biogenesis, maintenance of cell envelope integrity and membrane homeostasis.</text>
</comment>
<dbReference type="PANTHER" id="PTHR36917">
    <property type="entry name" value="INTRACELLULAR SEPTATION PROTEIN A-RELATED"/>
    <property type="match status" value="1"/>
</dbReference>
<dbReference type="Proteomes" id="UP000650424">
    <property type="component" value="Unassembled WGS sequence"/>
</dbReference>
<dbReference type="Pfam" id="PF04279">
    <property type="entry name" value="IspA"/>
    <property type="match status" value="1"/>
</dbReference>
<comment type="similarity">
    <text evidence="5">Belongs to the YciB family.</text>
</comment>
<dbReference type="NCBIfam" id="NF001325">
    <property type="entry name" value="PRK00259.1-3"/>
    <property type="match status" value="1"/>
</dbReference>
<feature type="transmembrane region" description="Helical" evidence="5">
    <location>
        <begin position="109"/>
        <end position="125"/>
    </location>
</feature>
<feature type="transmembrane region" description="Helical" evidence="5">
    <location>
        <begin position="145"/>
        <end position="168"/>
    </location>
</feature>
<evidence type="ECO:0000256" key="4">
    <source>
        <dbReference type="ARBA" id="ARBA00023136"/>
    </source>
</evidence>
<gene>
    <name evidence="5" type="primary">yciB</name>
    <name evidence="6" type="ORF">H8L32_02040</name>
</gene>
<dbReference type="EMBL" id="JACOGF010000001">
    <property type="protein sequence ID" value="MBC3916256.1"/>
    <property type="molecule type" value="Genomic_DNA"/>
</dbReference>
<comment type="caution">
    <text evidence="6">The sequence shown here is derived from an EMBL/GenBank/DDBJ whole genome shotgun (WGS) entry which is preliminary data.</text>
</comment>
<protein>
    <recommendedName>
        <fullName evidence="5">Inner membrane-spanning protein YciB</fullName>
    </recommendedName>
</protein>